<dbReference type="InterPro" id="IPR001656">
    <property type="entry name" value="PsdUridine_synth_TruD"/>
</dbReference>
<keyword evidence="6" id="KW-1185">Reference proteome</keyword>
<dbReference type="PIRSF" id="PIRSF037016">
    <property type="entry name" value="Pseudouridin_synth_euk_prd"/>
    <property type="match status" value="1"/>
</dbReference>
<dbReference type="InterPro" id="IPR020103">
    <property type="entry name" value="PsdUridine_synth_cat_dom_sf"/>
</dbReference>
<comment type="similarity">
    <text evidence="1">Belongs to the pseudouridine synthase TruD family.</text>
</comment>
<comment type="caution">
    <text evidence="5">The sequence shown here is derived from an EMBL/GenBank/DDBJ whole genome shotgun (WGS) entry which is preliminary data.</text>
</comment>
<dbReference type="GO" id="GO:0009982">
    <property type="term" value="F:pseudouridine synthase activity"/>
    <property type="evidence" value="ECO:0007669"/>
    <property type="project" value="InterPro"/>
</dbReference>
<dbReference type="GO" id="GO:0140098">
    <property type="term" value="F:catalytic activity, acting on RNA"/>
    <property type="evidence" value="ECO:0007669"/>
    <property type="project" value="UniProtKB-ARBA"/>
</dbReference>
<dbReference type="PANTHER" id="PTHR13326:SF21">
    <property type="entry name" value="PSEUDOURIDYLATE SYNTHASE PUS7L"/>
    <property type="match status" value="1"/>
</dbReference>
<evidence type="ECO:0000256" key="1">
    <source>
        <dbReference type="ARBA" id="ARBA00007953"/>
    </source>
</evidence>
<organism evidence="5 6">
    <name type="scientific">Thermogemmata fonticola</name>
    <dbReference type="NCBI Taxonomy" id="2755323"/>
    <lineage>
        <taxon>Bacteria</taxon>
        <taxon>Pseudomonadati</taxon>
        <taxon>Planctomycetota</taxon>
        <taxon>Planctomycetia</taxon>
        <taxon>Gemmatales</taxon>
        <taxon>Gemmataceae</taxon>
        <taxon>Thermogemmata</taxon>
    </lineage>
</organism>
<name>A0A7V8VBQ9_9BACT</name>
<keyword evidence="3" id="KW-0413">Isomerase</keyword>
<dbReference type="PROSITE" id="PS50984">
    <property type="entry name" value="TRUD"/>
    <property type="match status" value="1"/>
</dbReference>
<evidence type="ECO:0000256" key="2">
    <source>
        <dbReference type="ARBA" id="ARBA00022694"/>
    </source>
</evidence>
<dbReference type="Gene3D" id="3.30.70.3160">
    <property type="match status" value="1"/>
</dbReference>
<dbReference type="GO" id="GO:0003723">
    <property type="term" value="F:RNA binding"/>
    <property type="evidence" value="ECO:0007669"/>
    <property type="project" value="InterPro"/>
</dbReference>
<dbReference type="Proteomes" id="UP000542342">
    <property type="component" value="Unassembled WGS sequence"/>
</dbReference>
<sequence length="398" mass="45790">MKLRQKPEDFQVEEITDVVPGNTGEFAFYKLVKTGWTTPDALAIIRRKWNIHHRRISYGGLKDRHAITSQYFSIFRGPPQDLEHLRFQVKYLGQLVEPYTSTNIRSNRFTVVMRDMSLREAEAAAQVADSEVAAIGYPNYFDDQRFGSVGEESAFIAKYMLQANWEGALWQALAAPYEYDRAADKRLKQLLRTHWGQWTSLRELLPRSHARSLVCYLADHPQDYKGAVARLRPELKGLYVAAYQSWLWNQTLAVWLKQSVAASDLVTLRTKHGDWPAPRRVPDSLLSHWTAGRLPLPCSRLKPHGHEWWLPLLQQVLHHEGLTLERLKIPGLDRPFFPKGERAVSVRPTQLRWNIADDELQCGQVKLVLEFELPRGCYATMLVKRLMAGVSTPGTPRK</sequence>
<reference evidence="5 6" key="1">
    <citation type="submission" date="2020-07" db="EMBL/GenBank/DDBJ databases">
        <title>Thermogemmata thermophila gen. nov., sp. nov., a novel moderate thermophilic planctomycete from a Kamchatka hot spring.</title>
        <authorList>
            <person name="Elcheninov A.G."/>
            <person name="Podosokorskaya O.A."/>
            <person name="Kovaleva O.L."/>
            <person name="Novikov A."/>
            <person name="Bonch-Osmolovskaya E.A."/>
            <person name="Toshchakov S.V."/>
            <person name="Kublanov I.V."/>
        </authorList>
    </citation>
    <scope>NUCLEOTIDE SEQUENCE [LARGE SCALE GENOMIC DNA]</scope>
    <source>
        <strain evidence="5 6">2918</strain>
    </source>
</reference>
<dbReference type="RefSeq" id="WP_194536500.1">
    <property type="nucleotide sequence ID" value="NZ_JACEFB010000001.1"/>
</dbReference>
<dbReference type="PROSITE" id="PS01268">
    <property type="entry name" value="UPF0024"/>
    <property type="match status" value="1"/>
</dbReference>
<dbReference type="GO" id="GO:0008033">
    <property type="term" value="P:tRNA processing"/>
    <property type="evidence" value="ECO:0007669"/>
    <property type="project" value="UniProtKB-KW"/>
</dbReference>
<evidence type="ECO:0000313" key="6">
    <source>
        <dbReference type="Proteomes" id="UP000542342"/>
    </source>
</evidence>
<evidence type="ECO:0000256" key="3">
    <source>
        <dbReference type="ARBA" id="ARBA00023235"/>
    </source>
</evidence>
<accession>A0A7V8VBQ9</accession>
<dbReference type="InterPro" id="IPR020119">
    <property type="entry name" value="PsdUridine_synth_TruD_CS"/>
</dbReference>
<dbReference type="Gene3D" id="3.30.2350.20">
    <property type="entry name" value="TruD, catalytic domain"/>
    <property type="match status" value="1"/>
</dbReference>
<dbReference type="EMBL" id="JACEFB010000001">
    <property type="protein sequence ID" value="MBA2225104.1"/>
    <property type="molecule type" value="Genomic_DNA"/>
</dbReference>
<feature type="domain" description="TRUD" evidence="4">
    <location>
        <begin position="136"/>
        <end position="347"/>
    </location>
</feature>
<dbReference type="Gene3D" id="1.10.1510.30">
    <property type="match status" value="1"/>
</dbReference>
<evidence type="ECO:0000259" key="4">
    <source>
        <dbReference type="PROSITE" id="PS50984"/>
    </source>
</evidence>
<dbReference type="AlphaFoldDB" id="A0A7V8VBQ9"/>
<evidence type="ECO:0000313" key="5">
    <source>
        <dbReference type="EMBL" id="MBA2225104.1"/>
    </source>
</evidence>
<gene>
    <name evidence="5" type="primary">truD</name>
    <name evidence="5" type="ORF">H0921_02895</name>
</gene>
<proteinExistence type="inferred from homology"/>
<keyword evidence="2" id="KW-0819">tRNA processing</keyword>
<dbReference type="GO" id="GO:0001522">
    <property type="term" value="P:pseudouridine synthesis"/>
    <property type="evidence" value="ECO:0007669"/>
    <property type="project" value="InterPro"/>
</dbReference>
<dbReference type="InterPro" id="IPR042214">
    <property type="entry name" value="TruD_catalytic"/>
</dbReference>
<dbReference type="SUPFAM" id="SSF55120">
    <property type="entry name" value="Pseudouridine synthase"/>
    <property type="match status" value="1"/>
</dbReference>
<dbReference type="PANTHER" id="PTHR13326">
    <property type="entry name" value="TRNA PSEUDOURIDINE SYNTHASE D"/>
    <property type="match status" value="1"/>
</dbReference>
<dbReference type="Pfam" id="PF01142">
    <property type="entry name" value="TruD"/>
    <property type="match status" value="1"/>
</dbReference>
<dbReference type="InterPro" id="IPR011760">
    <property type="entry name" value="PsdUridine_synth_TruD_insert"/>
</dbReference>
<protein>
    <submittedName>
        <fullName evidence="5">tRNA pseudouridine(13) synthase TruD</fullName>
    </submittedName>
</protein>